<sequence>QDILTVDQILSEYLSPHILSVEHIEMAQCLYFNAVLTNMTIISSDDKNETSCEYYDNKKEAVDQKNVVFSNKGSSQAQQNQTISLIPQQFTVSPSITTSSQCITTQRFKFCKLWDLV</sequence>
<dbReference type="Proteomes" id="UP000789920">
    <property type="component" value="Unassembled WGS sequence"/>
</dbReference>
<feature type="non-terminal residue" evidence="1">
    <location>
        <position position="1"/>
    </location>
</feature>
<keyword evidence="2" id="KW-1185">Reference proteome</keyword>
<proteinExistence type="predicted"/>
<name>A0ACA9MQL7_9GLOM</name>
<evidence type="ECO:0000313" key="2">
    <source>
        <dbReference type="Proteomes" id="UP000789920"/>
    </source>
</evidence>
<comment type="caution">
    <text evidence="1">The sequence shown here is derived from an EMBL/GenBank/DDBJ whole genome shotgun (WGS) entry which is preliminary data.</text>
</comment>
<gene>
    <name evidence="1" type="ORF">RPERSI_LOCUS6115</name>
</gene>
<evidence type="ECO:0000313" key="1">
    <source>
        <dbReference type="EMBL" id="CAG8606204.1"/>
    </source>
</evidence>
<organism evidence="1 2">
    <name type="scientific">Racocetra persica</name>
    <dbReference type="NCBI Taxonomy" id="160502"/>
    <lineage>
        <taxon>Eukaryota</taxon>
        <taxon>Fungi</taxon>
        <taxon>Fungi incertae sedis</taxon>
        <taxon>Mucoromycota</taxon>
        <taxon>Glomeromycotina</taxon>
        <taxon>Glomeromycetes</taxon>
        <taxon>Diversisporales</taxon>
        <taxon>Gigasporaceae</taxon>
        <taxon>Racocetra</taxon>
    </lineage>
</organism>
<reference evidence="1" key="1">
    <citation type="submission" date="2021-06" db="EMBL/GenBank/DDBJ databases">
        <authorList>
            <person name="Kallberg Y."/>
            <person name="Tangrot J."/>
            <person name="Rosling A."/>
        </authorList>
    </citation>
    <scope>NUCLEOTIDE SEQUENCE</scope>
    <source>
        <strain evidence="1">MA461A</strain>
    </source>
</reference>
<accession>A0ACA9MQL7</accession>
<protein>
    <submittedName>
        <fullName evidence="1">9319_t:CDS:1</fullName>
    </submittedName>
</protein>
<dbReference type="EMBL" id="CAJVQC010009561">
    <property type="protein sequence ID" value="CAG8606204.1"/>
    <property type="molecule type" value="Genomic_DNA"/>
</dbReference>